<proteinExistence type="predicted"/>
<gene>
    <name evidence="3" type="ORF">NDI76_14805</name>
</gene>
<reference evidence="3 4" key="1">
    <citation type="submission" date="2022-06" db="EMBL/GenBank/DDBJ databases">
        <title>Halogeometricum sp. a new haloarchaeum isolate from saline soil.</title>
        <authorList>
            <person name="Strakova D."/>
            <person name="Galisteo C."/>
            <person name="Sanchez-Porro C."/>
            <person name="Ventosa A."/>
        </authorList>
    </citation>
    <scope>NUCLEOTIDE SEQUENCE [LARGE SCALE GENOMIC DNA]</scope>
    <source>
        <strain evidence="3 4">S1BR25-6</strain>
    </source>
</reference>
<organism evidence="3 4">
    <name type="scientific">Halogeometricum salsisoli</name>
    <dbReference type="NCBI Taxonomy" id="2950536"/>
    <lineage>
        <taxon>Archaea</taxon>
        <taxon>Methanobacteriati</taxon>
        <taxon>Methanobacteriota</taxon>
        <taxon>Stenosarchaea group</taxon>
        <taxon>Halobacteria</taxon>
        <taxon>Halobacteriales</taxon>
        <taxon>Haloferacaceae</taxon>
        <taxon>Halogeometricum</taxon>
    </lineage>
</organism>
<comment type="caution">
    <text evidence="3">The sequence shown here is derived from an EMBL/GenBank/DDBJ whole genome shotgun (WGS) entry which is preliminary data.</text>
</comment>
<feature type="compositionally biased region" description="Low complexity" evidence="1">
    <location>
        <begin position="1"/>
        <end position="16"/>
    </location>
</feature>
<dbReference type="Gene3D" id="3.30.930.10">
    <property type="entry name" value="Bira Bifunctional Protein, Domain 2"/>
    <property type="match status" value="1"/>
</dbReference>
<dbReference type="InterPro" id="IPR004143">
    <property type="entry name" value="BPL_LPL_catalytic"/>
</dbReference>
<sequence length="238" mass="24816">MSGTDAGATVRVVRGRATTREADRTVTERLREATGETGEPGFRAWTPHRQVAFGRRDARAEGYDRAREAAESRGYPTVERSVGGRAVAYTGRTVAFASAVPVGEGRNGLDDRYETATTAVVRALRGLGVAARRGEPPDSFCPGAHSVQAHGKLCGIAQRVRRDAALVSGVVVVADREEVAAVLEPVYEALGVPFDPGSVGSVAGGGGPADAERVCRALEDAFVGDAGRRVEAADEVGA</sequence>
<dbReference type="Proteomes" id="UP001257060">
    <property type="component" value="Unassembled WGS sequence"/>
</dbReference>
<feature type="region of interest" description="Disordered" evidence="1">
    <location>
        <begin position="1"/>
        <end position="23"/>
    </location>
</feature>
<evidence type="ECO:0000313" key="3">
    <source>
        <dbReference type="EMBL" id="MDS0300014.1"/>
    </source>
</evidence>
<dbReference type="EMBL" id="JAMQOP010000002">
    <property type="protein sequence ID" value="MDS0300014.1"/>
    <property type="molecule type" value="Genomic_DNA"/>
</dbReference>
<dbReference type="GO" id="GO:0016874">
    <property type="term" value="F:ligase activity"/>
    <property type="evidence" value="ECO:0007669"/>
    <property type="project" value="UniProtKB-KW"/>
</dbReference>
<feature type="domain" description="BPL/LPL catalytic" evidence="2">
    <location>
        <begin position="36"/>
        <end position="230"/>
    </location>
</feature>
<dbReference type="Pfam" id="PF21948">
    <property type="entry name" value="LplA-B_cat"/>
    <property type="match status" value="1"/>
</dbReference>
<keyword evidence="4" id="KW-1185">Reference proteome</keyword>
<dbReference type="PROSITE" id="PS51733">
    <property type="entry name" value="BPL_LPL_CATALYTIC"/>
    <property type="match status" value="1"/>
</dbReference>
<name>A0ABU2GGU8_9EURY</name>
<evidence type="ECO:0000256" key="1">
    <source>
        <dbReference type="SAM" id="MobiDB-lite"/>
    </source>
</evidence>
<dbReference type="RefSeq" id="WP_310924861.1">
    <property type="nucleotide sequence ID" value="NZ_JAMQOP010000002.1"/>
</dbReference>
<evidence type="ECO:0000259" key="2">
    <source>
        <dbReference type="PROSITE" id="PS51733"/>
    </source>
</evidence>
<dbReference type="SUPFAM" id="SSF55681">
    <property type="entry name" value="Class II aaRS and biotin synthetases"/>
    <property type="match status" value="1"/>
</dbReference>
<keyword evidence="3" id="KW-0436">Ligase</keyword>
<dbReference type="InterPro" id="IPR045864">
    <property type="entry name" value="aa-tRNA-synth_II/BPL/LPL"/>
</dbReference>
<accession>A0ABU2GGU8</accession>
<evidence type="ECO:0000313" key="4">
    <source>
        <dbReference type="Proteomes" id="UP001257060"/>
    </source>
</evidence>
<protein>
    <submittedName>
        <fullName evidence="3">Lipoate--protein ligase family protein</fullName>
    </submittedName>
</protein>